<name>A0A5D4GZV9_9HYPH</name>
<feature type="transmembrane region" description="Helical" evidence="1">
    <location>
        <begin position="6"/>
        <end position="25"/>
    </location>
</feature>
<dbReference type="AlphaFoldDB" id="A0A5D4GZV9"/>
<dbReference type="OrthoDB" id="8239981at2"/>
<keyword evidence="1" id="KW-1133">Transmembrane helix</keyword>
<keyword evidence="1" id="KW-0812">Transmembrane</keyword>
<dbReference type="RefSeq" id="WP_148915248.1">
    <property type="nucleotide sequence ID" value="NZ_VSZS01000063.1"/>
</dbReference>
<keyword evidence="3" id="KW-1185">Reference proteome</keyword>
<dbReference type="Proteomes" id="UP000323258">
    <property type="component" value="Unassembled WGS sequence"/>
</dbReference>
<proteinExistence type="predicted"/>
<evidence type="ECO:0000313" key="2">
    <source>
        <dbReference type="EMBL" id="TYR32090.1"/>
    </source>
</evidence>
<reference evidence="2 3" key="1">
    <citation type="submission" date="2019-08" db="EMBL/GenBank/DDBJ databases">
        <authorList>
            <person name="Seo Y.L."/>
        </authorList>
    </citation>
    <scope>NUCLEOTIDE SEQUENCE [LARGE SCALE GENOMIC DNA]</scope>
    <source>
        <strain evidence="2 3">MaA-C15</strain>
    </source>
</reference>
<protein>
    <submittedName>
        <fullName evidence="2">Uncharacterized protein</fullName>
    </submittedName>
</protein>
<accession>A0A5D4GZV9</accession>
<gene>
    <name evidence="2" type="ORF">FY036_13480</name>
</gene>
<evidence type="ECO:0000256" key="1">
    <source>
        <dbReference type="SAM" id="Phobius"/>
    </source>
</evidence>
<dbReference type="EMBL" id="VSZS01000063">
    <property type="protein sequence ID" value="TYR32090.1"/>
    <property type="molecule type" value="Genomic_DNA"/>
</dbReference>
<comment type="caution">
    <text evidence="2">The sequence shown here is derived from an EMBL/GenBank/DDBJ whole genome shotgun (WGS) entry which is preliminary data.</text>
</comment>
<keyword evidence="1" id="KW-0472">Membrane</keyword>
<reference evidence="2 3" key="2">
    <citation type="submission" date="2019-09" db="EMBL/GenBank/DDBJ databases">
        <title>Mesorhizobium sp. MaA-C15 isolated from Microcystis aeruginosa.</title>
        <authorList>
            <person name="Jeong S.E."/>
            <person name="Jin H.M."/>
            <person name="Jeon C.O."/>
        </authorList>
    </citation>
    <scope>NUCLEOTIDE SEQUENCE [LARGE SCALE GENOMIC DNA]</scope>
    <source>
        <strain evidence="2 3">MaA-C15</strain>
    </source>
</reference>
<evidence type="ECO:0000313" key="3">
    <source>
        <dbReference type="Proteomes" id="UP000323258"/>
    </source>
</evidence>
<organism evidence="2 3">
    <name type="scientific">Neoaquamicrobium microcysteis</name>
    <dbReference type="NCBI Taxonomy" id="2682781"/>
    <lineage>
        <taxon>Bacteria</taxon>
        <taxon>Pseudomonadati</taxon>
        <taxon>Pseudomonadota</taxon>
        <taxon>Alphaproteobacteria</taxon>
        <taxon>Hyphomicrobiales</taxon>
        <taxon>Phyllobacteriaceae</taxon>
        <taxon>Neoaquamicrobium</taxon>
    </lineage>
</organism>
<sequence length="166" mass="18646">METLWDTIQGVGAIVGLATGLFVLWDRVFRFSPTAIVVVRPLLPGGMPKGTYLQISNPSDRPIIVSWRAGMRPNEFSIAEDHQTRSIVAALLEGGRSTVIDPASHRELLLLKPSNVDVIDPDNTIECEIYWRYAQPKIWKRDRRLSVAISKRSMMILDPDDYGALD</sequence>